<protein>
    <submittedName>
        <fullName evidence="2">RES family NAD+ phosphorylase</fullName>
    </submittedName>
</protein>
<evidence type="ECO:0000259" key="1">
    <source>
        <dbReference type="Pfam" id="PF08808"/>
    </source>
</evidence>
<gene>
    <name evidence="2" type="ORF">V2J18_00295</name>
</gene>
<evidence type="ECO:0000313" key="2">
    <source>
        <dbReference type="EMBL" id="MEI2453108.1"/>
    </source>
</evidence>
<accession>A0ABU8CWG7</accession>
<sequence>MKQISEAQIADRIRAVSELDLLEATYPFVKQHVDAIFPGYACLTRFVHCSPAWRARKNHGADLFHNVSELWYPKPEYVRTFGRMNQPNKPMFYISASHQTAVLEVRPSPGDLVTVLELGLKSGADLPHVMEIGTVEKASQYNLPSTANILENTVGGQAYLGGEVNKNLLIRSFLAKEVTQIIDLADTHRFKVSAAICDQLISSAEIDGIEYPSMAGDGTASGGGVNLAVKPVSADRLFRPVGCFVVRVVSSVLRPTPGLLVECINVAKAILPDGSIDWA</sequence>
<feature type="domain" description="RES" evidence="1">
    <location>
        <begin position="52"/>
        <end position="231"/>
    </location>
</feature>
<evidence type="ECO:0000313" key="3">
    <source>
        <dbReference type="Proteomes" id="UP001387215"/>
    </source>
</evidence>
<comment type="caution">
    <text evidence="2">The sequence shown here is derived from an EMBL/GenBank/DDBJ whole genome shotgun (WGS) entry which is preliminary data.</text>
</comment>
<reference evidence="2 3" key="1">
    <citation type="submission" date="2024-02" db="EMBL/GenBank/DDBJ databases">
        <title>Lysobacter Genome Sequencing and Mining.</title>
        <authorList>
            <person name="Bierman J."/>
            <person name="Walker M.C."/>
        </authorList>
    </citation>
    <scope>NUCLEOTIDE SEQUENCE [LARGE SCALE GENOMIC DNA]</scope>
    <source>
        <strain evidence="2 3">PB6250</strain>
    </source>
</reference>
<keyword evidence="3" id="KW-1185">Reference proteome</keyword>
<dbReference type="RefSeq" id="WP_336130530.1">
    <property type="nucleotide sequence ID" value="NZ_JBANDL010000002.1"/>
</dbReference>
<proteinExistence type="predicted"/>
<dbReference type="InterPro" id="IPR014914">
    <property type="entry name" value="RES_dom"/>
</dbReference>
<dbReference type="Pfam" id="PF08808">
    <property type="entry name" value="RES"/>
    <property type="match status" value="1"/>
</dbReference>
<organism evidence="2 3">
    <name type="scientific">Lysobacter firmicutimachus</name>
    <dbReference type="NCBI Taxonomy" id="1792846"/>
    <lineage>
        <taxon>Bacteria</taxon>
        <taxon>Pseudomonadati</taxon>
        <taxon>Pseudomonadota</taxon>
        <taxon>Gammaproteobacteria</taxon>
        <taxon>Lysobacterales</taxon>
        <taxon>Lysobacteraceae</taxon>
        <taxon>Lysobacter</taxon>
    </lineage>
</organism>
<dbReference type="Proteomes" id="UP001387215">
    <property type="component" value="Unassembled WGS sequence"/>
</dbReference>
<dbReference type="EMBL" id="JBANDL010000002">
    <property type="protein sequence ID" value="MEI2453108.1"/>
    <property type="molecule type" value="Genomic_DNA"/>
</dbReference>
<name>A0ABU8CWG7_9GAMM</name>